<dbReference type="GO" id="GO:0006487">
    <property type="term" value="P:protein N-linked glycosylation"/>
    <property type="evidence" value="ECO:0007669"/>
    <property type="project" value="TreeGrafter"/>
</dbReference>
<reference evidence="1" key="1">
    <citation type="submission" date="2020-05" db="EMBL/GenBank/DDBJ databases">
        <authorList>
            <person name="Chiriac C."/>
            <person name="Salcher M."/>
            <person name="Ghai R."/>
            <person name="Kavagutti S V."/>
        </authorList>
    </citation>
    <scope>NUCLEOTIDE SEQUENCE</scope>
</reference>
<proteinExistence type="predicted"/>
<gene>
    <name evidence="1" type="ORF">UFOVP1119_141</name>
    <name evidence="2" type="ORF">UFOVP1238_115</name>
</gene>
<accession>A0A6J5QTI9</accession>
<dbReference type="InterPro" id="IPR039367">
    <property type="entry name" value="Och1-like"/>
</dbReference>
<dbReference type="SUPFAM" id="SSF53448">
    <property type="entry name" value="Nucleotide-diphospho-sugar transferases"/>
    <property type="match status" value="1"/>
</dbReference>
<sequence>MIPKIIWQTYKDPIEKLPDYALAAIESWKFHNPEYEHRYMDDQQAAEFIKNEYDEEIYDLFMSVPVGVMRGDMWRYLVIYKYGGVYADLDTNCQRPVASWMKTDRTFIVCPEHHQHFCQWTFAAEAGHPILKNVIGLMIKRLKEADYSSPHFVHYLTGPAMWTSGICQFLSIEDKDPNADAVFDPEQKGLIYSMVAFNETRTAKDSGFYCYAGDDQWRIFHFDAVKHIYGSQAWKDGNYVQWIEDPLVKKPLDKEGSEGV</sequence>
<evidence type="ECO:0000313" key="2">
    <source>
        <dbReference type="EMBL" id="CAB4193641.1"/>
    </source>
</evidence>
<name>A0A6J5QTI9_9CAUD</name>
<dbReference type="PANTHER" id="PTHR31834">
    <property type="entry name" value="INITIATION-SPECIFIC ALPHA-1,6-MANNOSYLTRANSFERASE"/>
    <property type="match status" value="1"/>
</dbReference>
<dbReference type="Pfam" id="PF04488">
    <property type="entry name" value="Gly_transf_sug"/>
    <property type="match status" value="1"/>
</dbReference>
<dbReference type="EMBL" id="LR797076">
    <property type="protein sequence ID" value="CAB4185846.1"/>
    <property type="molecule type" value="Genomic_DNA"/>
</dbReference>
<dbReference type="Gene3D" id="3.90.550.20">
    <property type="match status" value="1"/>
</dbReference>
<evidence type="ECO:0000313" key="1">
    <source>
        <dbReference type="EMBL" id="CAB4185846.1"/>
    </source>
</evidence>
<dbReference type="GO" id="GO:0000009">
    <property type="term" value="F:alpha-1,6-mannosyltransferase activity"/>
    <property type="evidence" value="ECO:0007669"/>
    <property type="project" value="InterPro"/>
</dbReference>
<keyword evidence="1" id="KW-0808">Transferase</keyword>
<dbReference type="InterPro" id="IPR007577">
    <property type="entry name" value="GlycoTrfase_DXD_sugar-bd_CS"/>
</dbReference>
<organism evidence="1">
    <name type="scientific">uncultured Caudovirales phage</name>
    <dbReference type="NCBI Taxonomy" id="2100421"/>
    <lineage>
        <taxon>Viruses</taxon>
        <taxon>Duplodnaviria</taxon>
        <taxon>Heunggongvirae</taxon>
        <taxon>Uroviricota</taxon>
        <taxon>Caudoviricetes</taxon>
        <taxon>Peduoviridae</taxon>
        <taxon>Maltschvirus</taxon>
        <taxon>Maltschvirus maltsch</taxon>
    </lineage>
</organism>
<dbReference type="InterPro" id="IPR029044">
    <property type="entry name" value="Nucleotide-diphossugar_trans"/>
</dbReference>
<dbReference type="PANTHER" id="PTHR31834:SF1">
    <property type="entry name" value="INITIATION-SPECIFIC ALPHA-1,6-MANNOSYLTRANSFERASE"/>
    <property type="match status" value="1"/>
</dbReference>
<dbReference type="EMBL" id="LR797198">
    <property type="protein sequence ID" value="CAB4193641.1"/>
    <property type="molecule type" value="Genomic_DNA"/>
</dbReference>
<protein>
    <submittedName>
        <fullName evidence="1">Glycosyltransferase, DXD sugar-binding motif</fullName>
    </submittedName>
</protein>